<evidence type="ECO:0000313" key="2">
    <source>
        <dbReference type="EMBL" id="JAV69113.1"/>
    </source>
</evidence>
<organism evidence="2">
    <name type="scientific">Photinus pyralis</name>
    <name type="common">Common eastern firefly</name>
    <name type="synonym">Lampyris pyralis</name>
    <dbReference type="NCBI Taxonomy" id="7054"/>
    <lineage>
        <taxon>Eukaryota</taxon>
        <taxon>Metazoa</taxon>
        <taxon>Ecdysozoa</taxon>
        <taxon>Arthropoda</taxon>
        <taxon>Hexapoda</taxon>
        <taxon>Insecta</taxon>
        <taxon>Pterygota</taxon>
        <taxon>Neoptera</taxon>
        <taxon>Endopterygota</taxon>
        <taxon>Coleoptera</taxon>
        <taxon>Polyphaga</taxon>
        <taxon>Elateriformia</taxon>
        <taxon>Elateroidea</taxon>
        <taxon>Lampyridae</taxon>
        <taxon>Lampyrinae</taxon>
        <taxon>Photinus</taxon>
    </lineage>
</organism>
<accession>A0A1Y1L610</accession>
<protein>
    <submittedName>
        <fullName evidence="2">Uncharacterized protein</fullName>
    </submittedName>
</protein>
<name>A0A1Y1L610_PHOPY</name>
<reference evidence="2" key="1">
    <citation type="journal article" date="2016" name="Sci. Rep.">
        <title>Molecular characterization of firefly nuptial gifts: a multi-omics approach sheds light on postcopulatory sexual selection.</title>
        <authorList>
            <person name="Al-Wathiqui N."/>
            <person name="Fallon T.R."/>
            <person name="South A."/>
            <person name="Weng J.K."/>
            <person name="Lewis S.M."/>
        </authorList>
    </citation>
    <scope>NUCLEOTIDE SEQUENCE</scope>
</reference>
<proteinExistence type="predicted"/>
<dbReference type="AlphaFoldDB" id="A0A1Y1L610"/>
<evidence type="ECO:0000256" key="1">
    <source>
        <dbReference type="SAM" id="MobiDB-lite"/>
    </source>
</evidence>
<dbReference type="EMBL" id="GEZM01063397">
    <property type="protein sequence ID" value="JAV69113.1"/>
    <property type="molecule type" value="Transcribed_RNA"/>
</dbReference>
<sequence>MNRRSDHGETSPENHHGREPEARLDIVKGQVGRHLTNDIANGEASIDFIKLVAHKAKIILHARYVGVGKIAAVKVVDQVAETAKGEDEEVNLLDELPFSGLILYMKVLAKS</sequence>
<feature type="region of interest" description="Disordered" evidence="1">
    <location>
        <begin position="1"/>
        <end position="23"/>
    </location>
</feature>